<dbReference type="AlphaFoldDB" id="A0A0M4M4A4"/>
<sequence length="43" mass="5258">MVESTKAHIFKNKIDHVLITGLYFIFYRIVVEYFHIHKVHQKN</sequence>
<keyword evidence="1" id="KW-0472">Membrane</keyword>
<evidence type="ECO:0000256" key="1">
    <source>
        <dbReference type="SAM" id="Phobius"/>
    </source>
</evidence>
<evidence type="ECO:0000313" key="2">
    <source>
        <dbReference type="EMBL" id="ALE03962.1"/>
    </source>
</evidence>
<dbReference type="KEGG" id="banc:PU02_1148"/>
<gene>
    <name evidence="2" type="ORF">PU02_1148</name>
</gene>
<accession>A0A0M4M4A4</accession>
<dbReference type="PATRIC" id="fig|1318743.3.peg.1165"/>
<dbReference type="STRING" id="1318743.PU02_1148"/>
<keyword evidence="1" id="KW-1133">Transmembrane helix</keyword>
<keyword evidence="3" id="KW-1185">Reference proteome</keyword>
<evidence type="ECO:0000313" key="3">
    <source>
        <dbReference type="Proteomes" id="UP000057213"/>
    </source>
</evidence>
<proteinExistence type="predicted"/>
<dbReference type="Proteomes" id="UP000057213">
    <property type="component" value="Chromosome"/>
</dbReference>
<keyword evidence="1" id="KW-0812">Transmembrane</keyword>
<feature type="transmembrane region" description="Helical" evidence="1">
    <location>
        <begin position="16"/>
        <end position="36"/>
    </location>
</feature>
<dbReference type="EMBL" id="CP010401">
    <property type="protein sequence ID" value="ALE03962.1"/>
    <property type="molecule type" value="Genomic_DNA"/>
</dbReference>
<name>A0A0M4M4A4_9HYPH</name>
<reference evidence="2 3" key="1">
    <citation type="journal article" date="2015" name="Genome Announc.">
        <title>Complete Genome Sequence of Bartonella ancashensis Strain 20.00, Isolated from the Blood of a Patient with Verruga Peruana.</title>
        <authorList>
            <person name="Hang J."/>
            <person name="Mullins K.E."/>
            <person name="Clifford R.J."/>
            <person name="Onmus-Leone F."/>
            <person name="Yang Y."/>
            <person name="Jiang J."/>
            <person name="Leguia M."/>
            <person name="Kasper M.R."/>
            <person name="Maguina C."/>
            <person name="Lesho E.P."/>
            <person name="Jarman R.G."/>
            <person name="Richards A.L."/>
            <person name="Blazes D."/>
        </authorList>
    </citation>
    <scope>NUCLEOTIDE SEQUENCE [LARGE SCALE GENOMIC DNA]</scope>
    <source>
        <strain evidence="2 3">20.00</strain>
    </source>
</reference>
<protein>
    <submittedName>
        <fullName evidence="2">Uncharacterized protein</fullName>
    </submittedName>
</protein>
<organism evidence="2 3">
    <name type="scientific">Bartonella ancashensis</name>
    <dbReference type="NCBI Taxonomy" id="1318743"/>
    <lineage>
        <taxon>Bacteria</taxon>
        <taxon>Pseudomonadati</taxon>
        <taxon>Pseudomonadota</taxon>
        <taxon>Alphaproteobacteria</taxon>
        <taxon>Hyphomicrobiales</taxon>
        <taxon>Bartonellaceae</taxon>
        <taxon>Bartonella</taxon>
    </lineage>
</organism>